<proteinExistence type="predicted"/>
<feature type="non-terminal residue" evidence="1">
    <location>
        <position position="1"/>
    </location>
</feature>
<evidence type="ECO:0000313" key="1">
    <source>
        <dbReference type="EMBL" id="KAJ1172439.1"/>
    </source>
</evidence>
<gene>
    <name evidence="1" type="ORF">NDU88_004286</name>
</gene>
<reference evidence="1" key="1">
    <citation type="journal article" date="2022" name="bioRxiv">
        <title>Sequencing and chromosome-scale assembly of the giantPleurodeles waltlgenome.</title>
        <authorList>
            <person name="Brown T."/>
            <person name="Elewa A."/>
            <person name="Iarovenko S."/>
            <person name="Subramanian E."/>
            <person name="Araus A.J."/>
            <person name="Petzold A."/>
            <person name="Susuki M."/>
            <person name="Suzuki K.-i.T."/>
            <person name="Hayashi T."/>
            <person name="Toyoda A."/>
            <person name="Oliveira C."/>
            <person name="Osipova E."/>
            <person name="Leigh N.D."/>
            <person name="Simon A."/>
            <person name="Yun M.H."/>
        </authorList>
    </citation>
    <scope>NUCLEOTIDE SEQUENCE</scope>
    <source>
        <strain evidence="1">20211129_DDA</strain>
        <tissue evidence="1">Liver</tissue>
    </source>
</reference>
<comment type="caution">
    <text evidence="1">The sequence shown here is derived from an EMBL/GenBank/DDBJ whole genome shotgun (WGS) entry which is preliminary data.</text>
</comment>
<sequence>IRSQTGKPIRGQEEILWEFSQYYAELYGVPAKTSAAAITTFLSQINLQSISAAYREELMPRSQSKKSVRPLKT</sequence>
<protein>
    <submittedName>
        <fullName evidence="1">Uncharacterized protein</fullName>
    </submittedName>
</protein>
<dbReference type="Proteomes" id="UP001066276">
    <property type="component" value="Chromosome 4_1"/>
</dbReference>
<accession>A0AAV7T7Y9</accession>
<evidence type="ECO:0000313" key="2">
    <source>
        <dbReference type="Proteomes" id="UP001066276"/>
    </source>
</evidence>
<dbReference type="AlphaFoldDB" id="A0AAV7T7Y9"/>
<organism evidence="1 2">
    <name type="scientific">Pleurodeles waltl</name>
    <name type="common">Iberian ribbed newt</name>
    <dbReference type="NCBI Taxonomy" id="8319"/>
    <lineage>
        <taxon>Eukaryota</taxon>
        <taxon>Metazoa</taxon>
        <taxon>Chordata</taxon>
        <taxon>Craniata</taxon>
        <taxon>Vertebrata</taxon>
        <taxon>Euteleostomi</taxon>
        <taxon>Amphibia</taxon>
        <taxon>Batrachia</taxon>
        <taxon>Caudata</taxon>
        <taxon>Salamandroidea</taxon>
        <taxon>Salamandridae</taxon>
        <taxon>Pleurodelinae</taxon>
        <taxon>Pleurodeles</taxon>
    </lineage>
</organism>
<name>A0AAV7T7Y9_PLEWA</name>
<keyword evidence="2" id="KW-1185">Reference proteome</keyword>
<dbReference type="EMBL" id="JANPWB010000007">
    <property type="protein sequence ID" value="KAJ1172439.1"/>
    <property type="molecule type" value="Genomic_DNA"/>
</dbReference>